<dbReference type="PANTHER" id="PTHR22916:SF3">
    <property type="entry name" value="UDP-GLCNAC:BETAGAL BETA-1,3-N-ACETYLGLUCOSAMINYLTRANSFERASE-LIKE PROTEIN 1"/>
    <property type="match status" value="1"/>
</dbReference>
<reference evidence="3 4" key="1">
    <citation type="submission" date="2021-02" db="EMBL/GenBank/DDBJ databases">
        <title>Paenibacillus tianjinensis sp. nov.</title>
        <authorList>
            <person name="Liu H."/>
        </authorList>
    </citation>
    <scope>NUCLEOTIDE SEQUENCE [LARGE SCALE GENOMIC DNA]</scope>
    <source>
        <strain evidence="3 4">TB2019</strain>
    </source>
</reference>
<dbReference type="InterPro" id="IPR001173">
    <property type="entry name" value="Glyco_trans_2-like"/>
</dbReference>
<dbReference type="Proteomes" id="UP000663452">
    <property type="component" value="Chromosome"/>
</dbReference>
<evidence type="ECO:0000259" key="2">
    <source>
        <dbReference type="Pfam" id="PF00535"/>
    </source>
</evidence>
<dbReference type="Gene3D" id="3.90.550.10">
    <property type="entry name" value="Spore Coat Polysaccharide Biosynthesis Protein SpsA, Chain A"/>
    <property type="match status" value="1"/>
</dbReference>
<evidence type="ECO:0000313" key="3">
    <source>
        <dbReference type="EMBL" id="QSF44109.1"/>
    </source>
</evidence>
<dbReference type="EMBL" id="CP070969">
    <property type="protein sequence ID" value="QSF44109.1"/>
    <property type="molecule type" value="Genomic_DNA"/>
</dbReference>
<feature type="domain" description="Glycosyltransferase 2-like" evidence="2">
    <location>
        <begin position="8"/>
        <end position="149"/>
    </location>
</feature>
<dbReference type="RefSeq" id="WP_206101706.1">
    <property type="nucleotide sequence ID" value="NZ_CP070969.1"/>
</dbReference>
<comment type="similarity">
    <text evidence="1">Belongs to the glycosyltransferase 2 family.</text>
</comment>
<dbReference type="CDD" id="cd04196">
    <property type="entry name" value="GT_2_like_d"/>
    <property type="match status" value="1"/>
</dbReference>
<name>A0ABX7L7J8_9BACL</name>
<organism evidence="3 4">
    <name type="scientific">Paenibacillus tianjinensis</name>
    <dbReference type="NCBI Taxonomy" id="2810347"/>
    <lineage>
        <taxon>Bacteria</taxon>
        <taxon>Bacillati</taxon>
        <taxon>Bacillota</taxon>
        <taxon>Bacilli</taxon>
        <taxon>Bacillales</taxon>
        <taxon>Paenibacillaceae</taxon>
        <taxon>Paenibacillus</taxon>
    </lineage>
</organism>
<sequence length="323" mass="37712">MLTDYKISIALCTYNGGEYLLEQLDSISSQSRLPDELVICDDCSTDSTVAIINGFRNRVSFKVNLFINQFQMGSTKNFEKAIGYCTGDIIFLADQDDVWNENKIQDIEMEFYRNSNLCAVFTNAEIVDQDLNFMGYDLWKSVGFSQKSQKEFDKYPERILLKQNVVTGATMAFRGELKKSLLPIHDNWVHDAWISIIVAVMKDKEIKALDKRLIKYRQHANNQLGALKKDIFSEIEISKNKNVKKGKNVDFLALIEFLKPKQKLLKREGLTQLTEKNRHLEHRNKLHPEIVVRVWKVFLEAMSGRYFRFSRGWKSILRDIRYR</sequence>
<evidence type="ECO:0000313" key="4">
    <source>
        <dbReference type="Proteomes" id="UP000663452"/>
    </source>
</evidence>
<dbReference type="InterPro" id="IPR029044">
    <property type="entry name" value="Nucleotide-diphossugar_trans"/>
</dbReference>
<dbReference type="PANTHER" id="PTHR22916">
    <property type="entry name" value="GLYCOSYLTRANSFERASE"/>
    <property type="match status" value="1"/>
</dbReference>
<accession>A0ABX7L7J8</accession>
<keyword evidence="4" id="KW-1185">Reference proteome</keyword>
<proteinExistence type="inferred from homology"/>
<dbReference type="Pfam" id="PF00535">
    <property type="entry name" value="Glycos_transf_2"/>
    <property type="match status" value="1"/>
</dbReference>
<evidence type="ECO:0000256" key="1">
    <source>
        <dbReference type="ARBA" id="ARBA00006739"/>
    </source>
</evidence>
<gene>
    <name evidence="3" type="ORF">JRJ22_23250</name>
</gene>
<dbReference type="SUPFAM" id="SSF53448">
    <property type="entry name" value="Nucleotide-diphospho-sugar transferases"/>
    <property type="match status" value="1"/>
</dbReference>
<protein>
    <submittedName>
        <fullName evidence="3">Glycosyltransferase family 2 protein</fullName>
    </submittedName>
</protein>